<reference evidence="4" key="1">
    <citation type="journal article" date="2020" name="bioRxiv">
        <title>Chromosome-level reference genome of the European wasp spider Argiope bruennichi: a resource for studies on range expansion and evolutionary adaptation.</title>
        <authorList>
            <person name="Sheffer M.M."/>
            <person name="Hoppe A."/>
            <person name="Krehenwinkel H."/>
            <person name="Uhl G."/>
            <person name="Kuss A.W."/>
            <person name="Jensen L."/>
            <person name="Jensen C."/>
            <person name="Gillespie R.G."/>
            <person name="Hoff K.J."/>
            <person name="Prost S."/>
        </authorList>
    </citation>
    <scope>NUCLEOTIDE SEQUENCE</scope>
</reference>
<accession>A0A8T0EQH4</accession>
<keyword evidence="5" id="KW-1185">Reference proteome</keyword>
<dbReference type="EMBL" id="JABXBU010002072">
    <property type="protein sequence ID" value="KAF8778153.1"/>
    <property type="molecule type" value="Genomic_DNA"/>
</dbReference>
<reference evidence="4" key="2">
    <citation type="submission" date="2020-06" db="EMBL/GenBank/DDBJ databases">
        <authorList>
            <person name="Sheffer M."/>
        </authorList>
    </citation>
    <scope>NUCLEOTIDE SEQUENCE</scope>
</reference>
<dbReference type="GO" id="GO:0005739">
    <property type="term" value="C:mitochondrion"/>
    <property type="evidence" value="ECO:0007669"/>
    <property type="project" value="UniProtKB-SubCell"/>
</dbReference>
<evidence type="ECO:0000256" key="2">
    <source>
        <dbReference type="ARBA" id="ARBA00023128"/>
    </source>
</evidence>
<evidence type="ECO:0000256" key="3">
    <source>
        <dbReference type="ARBA" id="ARBA00043970"/>
    </source>
</evidence>
<dbReference type="Proteomes" id="UP000807504">
    <property type="component" value="Unassembled WGS sequence"/>
</dbReference>
<name>A0A8T0EQH4_ARGBR</name>
<evidence type="ECO:0000256" key="1">
    <source>
        <dbReference type="ARBA" id="ARBA00004173"/>
    </source>
</evidence>
<keyword evidence="2" id="KW-0496">Mitochondrion</keyword>
<dbReference type="AlphaFoldDB" id="A0A8T0EQH4"/>
<gene>
    <name evidence="4" type="ORF">HNY73_014904</name>
</gene>
<dbReference type="Pfam" id="PF10937">
    <property type="entry name" value="Kgd4-YMR31"/>
    <property type="match status" value="1"/>
</dbReference>
<evidence type="ECO:0000313" key="5">
    <source>
        <dbReference type="Proteomes" id="UP000807504"/>
    </source>
</evidence>
<sequence length="97" mass="10763">MQKDSLSIKVICADVCLSFFQEMLDFMFVVKPHIPLIKFRKGGKDISGMSPNQSTHLGVAPSRSQKGLGIDDTELPAKYSRKPLSPIEMEYIEAGMS</sequence>
<proteinExistence type="inferred from homology"/>
<comment type="similarity">
    <text evidence="3">Belongs to the alpha-ketoglutarate dehydrogenase component 4 family.</text>
</comment>
<comment type="caution">
    <text evidence="4">The sequence shown here is derived from an EMBL/GenBank/DDBJ whole genome shotgun (WGS) entry which is preliminary data.</text>
</comment>
<comment type="subcellular location">
    <subcellularLocation>
        <location evidence="1">Mitochondrion</location>
    </subcellularLocation>
</comment>
<evidence type="ECO:0000313" key="4">
    <source>
        <dbReference type="EMBL" id="KAF8778153.1"/>
    </source>
</evidence>
<organism evidence="4 5">
    <name type="scientific">Argiope bruennichi</name>
    <name type="common">Wasp spider</name>
    <name type="synonym">Aranea bruennichi</name>
    <dbReference type="NCBI Taxonomy" id="94029"/>
    <lineage>
        <taxon>Eukaryota</taxon>
        <taxon>Metazoa</taxon>
        <taxon>Ecdysozoa</taxon>
        <taxon>Arthropoda</taxon>
        <taxon>Chelicerata</taxon>
        <taxon>Arachnida</taxon>
        <taxon>Araneae</taxon>
        <taxon>Araneomorphae</taxon>
        <taxon>Entelegynae</taxon>
        <taxon>Araneoidea</taxon>
        <taxon>Araneidae</taxon>
        <taxon>Argiope</taxon>
    </lineage>
</organism>
<protein>
    <submittedName>
        <fullName evidence="4">Uncharacterized protein</fullName>
    </submittedName>
</protein>
<dbReference type="InterPro" id="IPR020373">
    <property type="entry name" value="Kgd4/YMR-31"/>
</dbReference>
<dbReference type="GO" id="GO:0006103">
    <property type="term" value="P:2-oxoglutarate metabolic process"/>
    <property type="evidence" value="ECO:0007669"/>
    <property type="project" value="InterPro"/>
</dbReference>